<comment type="caution">
    <text evidence="2">The sequence shown here is derived from an EMBL/GenBank/DDBJ whole genome shotgun (WGS) entry which is preliminary data.</text>
</comment>
<evidence type="ECO:0000259" key="1">
    <source>
        <dbReference type="Pfam" id="PF01261"/>
    </source>
</evidence>
<proteinExistence type="predicted"/>
<organism evidence="2 3">
    <name type="scientific">Rheinheimera muenzenbergensis</name>
    <dbReference type="NCBI Taxonomy" id="1193628"/>
    <lineage>
        <taxon>Bacteria</taxon>
        <taxon>Pseudomonadati</taxon>
        <taxon>Pseudomonadota</taxon>
        <taxon>Gammaproteobacteria</taxon>
        <taxon>Chromatiales</taxon>
        <taxon>Chromatiaceae</taxon>
        <taxon>Rheinheimera</taxon>
    </lineage>
</organism>
<dbReference type="InterPro" id="IPR036237">
    <property type="entry name" value="Xyl_isomerase-like_sf"/>
</dbReference>
<dbReference type="Pfam" id="PF01261">
    <property type="entry name" value="AP_endonuc_2"/>
    <property type="match status" value="1"/>
</dbReference>
<name>A0ABU8C4I4_9GAMM</name>
<dbReference type="Gene3D" id="3.20.20.150">
    <property type="entry name" value="Divalent-metal-dependent TIM barrel enzymes"/>
    <property type="match status" value="1"/>
</dbReference>
<reference evidence="2 3" key="1">
    <citation type="journal article" date="2023" name="Ecotoxicol. Environ. Saf.">
        <title>Mercury remediation potential of mercury-resistant strain Rheinheimera metallidurans sp. nov. isolated from a municipal waste dumping site.</title>
        <authorList>
            <person name="Yadav V."/>
            <person name="Manjhi A."/>
            <person name="Vadakedath N."/>
        </authorList>
    </citation>
    <scope>NUCLEOTIDE SEQUENCE [LARGE SCALE GENOMIC DNA]</scope>
    <source>
        <strain evidence="2 3">E-49</strain>
    </source>
</reference>
<sequence>MKLSVCTISFRHQLISIAEIASFARQNHFQGIELWGAHAKNLAEQPQYDQHWLAGYGLKTSMLSDYLPLLADEAVLYHKVQLLARLARHWGSEKIRTFAGAVGSSSLDGQQRHALFSRLQLVCDWLAPHGINLVIETHPNTYADSVSATQQLFAEVNRSNMQLNFDVLHVWESGADIRAALDALQELIHHFHFKNISDAAHLSVFAPDNVYAAAGSREGMVPIFDGVVDYAGFIDYLQQHPNARLRNLDASLEWFGNHCKKILGRDRYLLQLQQQHNQSPALVLPGA</sequence>
<keyword evidence="2" id="KW-0413">Isomerase</keyword>
<keyword evidence="3" id="KW-1185">Reference proteome</keyword>
<dbReference type="PANTHER" id="PTHR12110">
    <property type="entry name" value="HYDROXYPYRUVATE ISOMERASE"/>
    <property type="match status" value="1"/>
</dbReference>
<accession>A0ABU8C4I4</accession>
<dbReference type="SUPFAM" id="SSF51658">
    <property type="entry name" value="Xylose isomerase-like"/>
    <property type="match status" value="1"/>
</dbReference>
<evidence type="ECO:0000313" key="3">
    <source>
        <dbReference type="Proteomes" id="UP001375382"/>
    </source>
</evidence>
<dbReference type="InterPro" id="IPR013022">
    <property type="entry name" value="Xyl_isomerase-like_TIM-brl"/>
</dbReference>
<dbReference type="InterPro" id="IPR050312">
    <property type="entry name" value="IolE/XylAMocC-like"/>
</dbReference>
<dbReference type="Proteomes" id="UP001375382">
    <property type="component" value="Unassembled WGS sequence"/>
</dbReference>
<dbReference type="RefSeq" id="WP_335734867.1">
    <property type="nucleotide sequence ID" value="NZ_JALAAR010000003.1"/>
</dbReference>
<dbReference type="EMBL" id="JALAAR010000003">
    <property type="protein sequence ID" value="MEH8016447.1"/>
    <property type="molecule type" value="Genomic_DNA"/>
</dbReference>
<dbReference type="PANTHER" id="PTHR12110:SF21">
    <property type="entry name" value="XYLOSE ISOMERASE-LIKE TIM BARREL DOMAIN-CONTAINING PROTEIN"/>
    <property type="match status" value="1"/>
</dbReference>
<feature type="domain" description="Xylose isomerase-like TIM barrel" evidence="1">
    <location>
        <begin position="24"/>
        <end position="255"/>
    </location>
</feature>
<evidence type="ECO:0000313" key="2">
    <source>
        <dbReference type="EMBL" id="MEH8016447.1"/>
    </source>
</evidence>
<gene>
    <name evidence="2" type="ORF">MN202_04335</name>
</gene>
<dbReference type="GO" id="GO:0016853">
    <property type="term" value="F:isomerase activity"/>
    <property type="evidence" value="ECO:0007669"/>
    <property type="project" value="UniProtKB-KW"/>
</dbReference>
<protein>
    <submittedName>
        <fullName evidence="2">Sugar phosphate isomerase/epimerase</fullName>
    </submittedName>
</protein>